<keyword evidence="2" id="KW-1185">Reference proteome</keyword>
<evidence type="ECO:0000313" key="1">
    <source>
        <dbReference type="EMBL" id="KAG8061318.1"/>
    </source>
</evidence>
<reference evidence="1" key="2">
    <citation type="submission" date="2021-02" db="EMBL/GenBank/DDBJ databases">
        <authorList>
            <person name="Kimball J.A."/>
            <person name="Haas M.W."/>
            <person name="Macchietto M."/>
            <person name="Kono T."/>
            <person name="Duquette J."/>
            <person name="Shao M."/>
        </authorList>
    </citation>
    <scope>NUCLEOTIDE SEQUENCE</scope>
    <source>
        <tissue evidence="1">Fresh leaf tissue</tissue>
    </source>
</reference>
<reference evidence="1" key="1">
    <citation type="journal article" date="2021" name="bioRxiv">
        <title>Whole Genome Assembly and Annotation of Northern Wild Rice, Zizania palustris L., Supports a Whole Genome Duplication in the Zizania Genus.</title>
        <authorList>
            <person name="Haas M."/>
            <person name="Kono T."/>
            <person name="Macchietto M."/>
            <person name="Millas R."/>
            <person name="McGilp L."/>
            <person name="Shao M."/>
            <person name="Duquette J."/>
            <person name="Hirsch C.N."/>
            <person name="Kimball J."/>
        </authorList>
    </citation>
    <scope>NUCLEOTIDE SEQUENCE</scope>
    <source>
        <tissue evidence="1">Fresh leaf tissue</tissue>
    </source>
</reference>
<gene>
    <name evidence="1" type="ORF">GUJ93_ZPchr0003g18108</name>
</gene>
<dbReference type="AlphaFoldDB" id="A0A8J5S0W6"/>
<sequence length="104" mass="11114">MLADRRSFQPHVFFSKPPVLFFPALALGFSPSPLPHRLLRATTPAASAASLASRRLRLPPRPPAASARLLGLRRLRPPPPASSASAASACALGIWELVEGSFFC</sequence>
<accession>A0A8J5S0W6</accession>
<name>A0A8J5S0W6_ZIZPA</name>
<proteinExistence type="predicted"/>
<organism evidence="1 2">
    <name type="scientific">Zizania palustris</name>
    <name type="common">Northern wild rice</name>
    <dbReference type="NCBI Taxonomy" id="103762"/>
    <lineage>
        <taxon>Eukaryota</taxon>
        <taxon>Viridiplantae</taxon>
        <taxon>Streptophyta</taxon>
        <taxon>Embryophyta</taxon>
        <taxon>Tracheophyta</taxon>
        <taxon>Spermatophyta</taxon>
        <taxon>Magnoliopsida</taxon>
        <taxon>Liliopsida</taxon>
        <taxon>Poales</taxon>
        <taxon>Poaceae</taxon>
        <taxon>BOP clade</taxon>
        <taxon>Oryzoideae</taxon>
        <taxon>Oryzeae</taxon>
        <taxon>Zizaniinae</taxon>
        <taxon>Zizania</taxon>
    </lineage>
</organism>
<evidence type="ECO:0000313" key="2">
    <source>
        <dbReference type="Proteomes" id="UP000729402"/>
    </source>
</evidence>
<comment type="caution">
    <text evidence="1">The sequence shown here is derived from an EMBL/GenBank/DDBJ whole genome shotgun (WGS) entry which is preliminary data.</text>
</comment>
<dbReference type="Proteomes" id="UP000729402">
    <property type="component" value="Unassembled WGS sequence"/>
</dbReference>
<protein>
    <submittedName>
        <fullName evidence="1">Uncharacterized protein</fullName>
    </submittedName>
</protein>
<dbReference type="EMBL" id="JAAALK010000286">
    <property type="protein sequence ID" value="KAG8061318.1"/>
    <property type="molecule type" value="Genomic_DNA"/>
</dbReference>